<dbReference type="Proteomes" id="UP000005237">
    <property type="component" value="Unassembled WGS sequence"/>
</dbReference>
<organism evidence="1 2">
    <name type="scientific">Caenorhabditis japonica</name>
    <dbReference type="NCBI Taxonomy" id="281687"/>
    <lineage>
        <taxon>Eukaryota</taxon>
        <taxon>Metazoa</taxon>
        <taxon>Ecdysozoa</taxon>
        <taxon>Nematoda</taxon>
        <taxon>Chromadorea</taxon>
        <taxon>Rhabditida</taxon>
        <taxon>Rhabditina</taxon>
        <taxon>Rhabditomorpha</taxon>
        <taxon>Rhabditoidea</taxon>
        <taxon>Rhabditidae</taxon>
        <taxon>Peloderinae</taxon>
        <taxon>Caenorhabditis</taxon>
    </lineage>
</organism>
<protein>
    <submittedName>
        <fullName evidence="1">Uncharacterized protein</fullName>
    </submittedName>
</protein>
<proteinExistence type="predicted"/>
<reference evidence="2" key="1">
    <citation type="submission" date="2010-08" db="EMBL/GenBank/DDBJ databases">
        <authorList>
            <consortium name="Caenorhabditis japonica Sequencing Consortium"/>
            <person name="Wilson R.K."/>
        </authorList>
    </citation>
    <scope>NUCLEOTIDE SEQUENCE [LARGE SCALE GENOMIC DNA]</scope>
    <source>
        <strain evidence="2">DF5081</strain>
    </source>
</reference>
<accession>A0A8R1ETH5</accession>
<name>A0A8R1ETH5_CAEJA</name>
<evidence type="ECO:0000313" key="1">
    <source>
        <dbReference type="EnsemblMetazoa" id="CJA41659.1"/>
    </source>
</evidence>
<sequence>MSLGFSWLRRRFSYCEDKPFIECAHDHEPSVKLQVAAQQLPISCSGQIYQMWQVTYLRLQDSFPCCLHFPVMSQFNSCPSAAH</sequence>
<reference evidence="1" key="2">
    <citation type="submission" date="2022-06" db="UniProtKB">
        <authorList>
            <consortium name="EnsemblMetazoa"/>
        </authorList>
    </citation>
    <scope>IDENTIFICATION</scope>
    <source>
        <strain evidence="1">DF5081</strain>
    </source>
</reference>
<evidence type="ECO:0000313" key="2">
    <source>
        <dbReference type="Proteomes" id="UP000005237"/>
    </source>
</evidence>
<dbReference type="EnsemblMetazoa" id="CJA41659.1">
    <property type="protein sequence ID" value="CJA41659.1"/>
    <property type="gene ID" value="WBGene00217507"/>
</dbReference>
<dbReference type="AlphaFoldDB" id="A0A8R1ETH5"/>
<keyword evidence="2" id="KW-1185">Reference proteome</keyword>